<accession>A0A0F5K355</accession>
<dbReference type="Proteomes" id="UP000033618">
    <property type="component" value="Unassembled WGS sequence"/>
</dbReference>
<sequence length="98" mass="10938">MVSGGACRIADDFKYSDVKESFMIRNRSGRYAGYADRQLQHLHHVVQAFSTRMDELPFLAEPFVGHANKLHPPVFPSYVQSPPSRDPASVDTSETPSS</sequence>
<feature type="region of interest" description="Disordered" evidence="1">
    <location>
        <begin position="75"/>
        <end position="98"/>
    </location>
</feature>
<dbReference type="AlphaFoldDB" id="A0A0F5K355"/>
<evidence type="ECO:0000313" key="2">
    <source>
        <dbReference type="EMBL" id="KKB63982.1"/>
    </source>
</evidence>
<reference evidence="2 3" key="1">
    <citation type="submission" date="2015-03" db="EMBL/GenBank/DDBJ databases">
        <title>Draft Genome Sequence of Burkholderia andropogonis type strain ICMP2807, isolated from Sorghum bicolor.</title>
        <authorList>
            <person name="Lopes-Santos L."/>
            <person name="Castro D.B."/>
            <person name="Ottoboni L.M."/>
            <person name="Park D."/>
            <person name="Weirc B.S."/>
            <person name="Destefano S.A."/>
        </authorList>
    </citation>
    <scope>NUCLEOTIDE SEQUENCE [LARGE SCALE GENOMIC DNA]</scope>
    <source>
        <strain evidence="2 3">ICMP2807</strain>
    </source>
</reference>
<gene>
    <name evidence="2" type="ORF">WM40_07760</name>
</gene>
<name>A0A0F5K355_9BURK</name>
<protein>
    <submittedName>
        <fullName evidence="2">Uncharacterized protein</fullName>
    </submittedName>
</protein>
<organism evidence="2 3">
    <name type="scientific">Robbsia andropogonis</name>
    <dbReference type="NCBI Taxonomy" id="28092"/>
    <lineage>
        <taxon>Bacteria</taxon>
        <taxon>Pseudomonadati</taxon>
        <taxon>Pseudomonadota</taxon>
        <taxon>Betaproteobacteria</taxon>
        <taxon>Burkholderiales</taxon>
        <taxon>Burkholderiaceae</taxon>
        <taxon>Robbsia</taxon>
    </lineage>
</organism>
<evidence type="ECO:0000256" key="1">
    <source>
        <dbReference type="SAM" id="MobiDB-lite"/>
    </source>
</evidence>
<keyword evidence="3" id="KW-1185">Reference proteome</keyword>
<proteinExistence type="predicted"/>
<dbReference type="EMBL" id="LAQU01000006">
    <property type="protein sequence ID" value="KKB63982.1"/>
    <property type="molecule type" value="Genomic_DNA"/>
</dbReference>
<comment type="caution">
    <text evidence="2">The sequence shown here is derived from an EMBL/GenBank/DDBJ whole genome shotgun (WGS) entry which is preliminary data.</text>
</comment>
<evidence type="ECO:0000313" key="3">
    <source>
        <dbReference type="Proteomes" id="UP000033618"/>
    </source>
</evidence>
<dbReference type="PATRIC" id="fig|28092.6.peg.1843"/>